<name>A0A427AWN5_ENSVE</name>
<dbReference type="AlphaFoldDB" id="A0A427AWN5"/>
<evidence type="ECO:0000313" key="2">
    <source>
        <dbReference type="EMBL" id="RRT80670.1"/>
    </source>
</evidence>
<feature type="region of interest" description="Disordered" evidence="1">
    <location>
        <begin position="108"/>
        <end position="138"/>
    </location>
</feature>
<accession>A0A427AWN5</accession>
<dbReference type="EMBL" id="AMZH03001090">
    <property type="protein sequence ID" value="RRT80670.1"/>
    <property type="molecule type" value="Genomic_DNA"/>
</dbReference>
<protein>
    <submittedName>
        <fullName evidence="2">Uncharacterized protein</fullName>
    </submittedName>
</protein>
<gene>
    <name evidence="2" type="ORF">B296_00000040</name>
</gene>
<proteinExistence type="predicted"/>
<dbReference type="Proteomes" id="UP000287651">
    <property type="component" value="Unassembled WGS sequence"/>
</dbReference>
<comment type="caution">
    <text evidence="2">The sequence shown here is derived from an EMBL/GenBank/DDBJ whole genome shotgun (WGS) entry which is preliminary data.</text>
</comment>
<evidence type="ECO:0000313" key="3">
    <source>
        <dbReference type="Proteomes" id="UP000287651"/>
    </source>
</evidence>
<sequence length="218" mass="23443">MKVLDHYAIVYISYHVIVQRLRITPSAILTVTAISSPQPHQRPSPFWSHVTLPPPLLATSPLLPSYPIAAFILQPSPLFPTASILAPFSVSTPYHPASSSASSITIATPALNSRPPTSRVSSDTPIPLLPPPSTSSSSSPSIATFHYLTMSPPPQQLPLPPYCRQHAALFLPSSTAIILAIAANPRRVASALTARHLPPLSHYCHLPAPMRCHPFCNP</sequence>
<reference evidence="2 3" key="1">
    <citation type="journal article" date="2014" name="Agronomy (Basel)">
        <title>A Draft Genome Sequence for Ensete ventricosum, the Drought-Tolerant Tree Against Hunger.</title>
        <authorList>
            <person name="Harrison J."/>
            <person name="Moore K.A."/>
            <person name="Paszkiewicz K."/>
            <person name="Jones T."/>
            <person name="Grant M."/>
            <person name="Ambacheew D."/>
            <person name="Muzemil S."/>
            <person name="Studholme D.J."/>
        </authorList>
    </citation>
    <scope>NUCLEOTIDE SEQUENCE [LARGE SCALE GENOMIC DNA]</scope>
</reference>
<evidence type="ECO:0000256" key="1">
    <source>
        <dbReference type="SAM" id="MobiDB-lite"/>
    </source>
</evidence>
<organism evidence="2 3">
    <name type="scientific">Ensete ventricosum</name>
    <name type="common">Abyssinian banana</name>
    <name type="synonym">Musa ensete</name>
    <dbReference type="NCBI Taxonomy" id="4639"/>
    <lineage>
        <taxon>Eukaryota</taxon>
        <taxon>Viridiplantae</taxon>
        <taxon>Streptophyta</taxon>
        <taxon>Embryophyta</taxon>
        <taxon>Tracheophyta</taxon>
        <taxon>Spermatophyta</taxon>
        <taxon>Magnoliopsida</taxon>
        <taxon>Liliopsida</taxon>
        <taxon>Zingiberales</taxon>
        <taxon>Musaceae</taxon>
        <taxon>Ensete</taxon>
    </lineage>
</organism>